<accession>A0A0V1M5A1</accession>
<dbReference type="Proteomes" id="UP000054843">
    <property type="component" value="Unassembled WGS sequence"/>
</dbReference>
<dbReference type="AlphaFoldDB" id="A0A0V1M5A1"/>
<comment type="caution">
    <text evidence="1">The sequence shown here is derived from an EMBL/GenBank/DDBJ whole genome shotgun (WGS) entry which is preliminary data.</text>
</comment>
<reference evidence="1 2" key="1">
    <citation type="submission" date="2015-01" db="EMBL/GenBank/DDBJ databases">
        <title>Evolution of Trichinella species and genotypes.</title>
        <authorList>
            <person name="Korhonen P.K."/>
            <person name="Edoardo P."/>
            <person name="Giuseppe L.R."/>
            <person name="Gasser R.B."/>
        </authorList>
    </citation>
    <scope>NUCLEOTIDE SEQUENCE [LARGE SCALE GENOMIC DNA]</scope>
    <source>
        <strain evidence="1">ISS1980</strain>
    </source>
</reference>
<gene>
    <name evidence="1" type="ORF">T10_4089</name>
</gene>
<proteinExistence type="predicted"/>
<name>A0A0V1M5A1_9BILA</name>
<organism evidence="1 2">
    <name type="scientific">Trichinella papuae</name>
    <dbReference type="NCBI Taxonomy" id="268474"/>
    <lineage>
        <taxon>Eukaryota</taxon>
        <taxon>Metazoa</taxon>
        <taxon>Ecdysozoa</taxon>
        <taxon>Nematoda</taxon>
        <taxon>Enoplea</taxon>
        <taxon>Dorylaimia</taxon>
        <taxon>Trichinellida</taxon>
        <taxon>Trichinellidae</taxon>
        <taxon>Trichinella</taxon>
    </lineage>
</organism>
<evidence type="ECO:0000313" key="2">
    <source>
        <dbReference type="Proteomes" id="UP000054843"/>
    </source>
</evidence>
<dbReference type="EMBL" id="JYDO01000223">
    <property type="protein sequence ID" value="KRZ66826.1"/>
    <property type="molecule type" value="Genomic_DNA"/>
</dbReference>
<evidence type="ECO:0000313" key="1">
    <source>
        <dbReference type="EMBL" id="KRZ66826.1"/>
    </source>
</evidence>
<sequence>MPAQIDVSTPLNEDICSDSEPTILSYAKDTDNHGELIHFAIKHKALNIRKLTIEEKPKFDK</sequence>
<protein>
    <submittedName>
        <fullName evidence="1">Uncharacterized protein</fullName>
    </submittedName>
</protein>
<keyword evidence="2" id="KW-1185">Reference proteome</keyword>